<dbReference type="Gene3D" id="3.40.50.11550">
    <property type="match status" value="1"/>
</dbReference>
<evidence type="ECO:0000313" key="4">
    <source>
        <dbReference type="Proteomes" id="UP000036097"/>
    </source>
</evidence>
<name>A0A0J1K4G2_9GAMM</name>
<dbReference type="InterPro" id="IPR007314">
    <property type="entry name" value="Cofac_haem-bd_dom"/>
</dbReference>
<dbReference type="PATRIC" id="fig|1195763.3.peg.777"/>
<dbReference type="PROSITE" id="PS51257">
    <property type="entry name" value="PROKAR_LIPOPROTEIN"/>
    <property type="match status" value="1"/>
</dbReference>
<keyword evidence="4" id="KW-1185">Reference proteome</keyword>
<dbReference type="InterPro" id="IPR016773">
    <property type="entry name" value="Fe3_uptake_reg_CjrA_prd"/>
</dbReference>
<reference evidence="3 4" key="1">
    <citation type="submission" date="2015-05" db="EMBL/GenBank/DDBJ databases">
        <title>Photobacterium galathea sp. nov.</title>
        <authorList>
            <person name="Machado H."/>
            <person name="Gram L."/>
        </authorList>
    </citation>
    <scope>NUCLEOTIDE SEQUENCE [LARGE SCALE GENOMIC DNA]</scope>
    <source>
        <strain evidence="3 4">CGMCC 1.12159</strain>
    </source>
</reference>
<dbReference type="PIRSF" id="PIRSF020419">
    <property type="entry name" value="Fe_uptake_reg_CjrA_prd"/>
    <property type="match status" value="1"/>
</dbReference>
<dbReference type="STRING" id="1195763.ABT56_03610"/>
<dbReference type="CDD" id="cd14727">
    <property type="entry name" value="ChanN-like"/>
    <property type="match status" value="1"/>
</dbReference>
<keyword evidence="1" id="KW-0732">Signal</keyword>
<gene>
    <name evidence="3" type="ORF">ABT56_03610</name>
</gene>
<feature type="chain" id="PRO_5005254022" description="Haem-binding uptake Tiki superfamily ChaN domain-containing protein" evidence="1">
    <location>
        <begin position="21"/>
        <end position="330"/>
    </location>
</feature>
<sequence>MKKWLSLGLTSLLLGCSAQGEFSPAAQVTPPATFYDATIRSPDGQTLTISSLAQAVRDADIVLVGEWHGHPAAHLMQTKLFSALYAENPNMALSMEQFTRDKQHIVNQYLASEIGEKTLIKEGNAWPNYSSDYRPLVEFAKQHDLDVIAANAPKSIVRCIGQQGAGYLEQLPANERKWVAETLTLSNDRYRQVFNASMHHGDEAKTNRQFAAQTAWDDTMAESMVNYLALHPNTQIIHTAGRFHVAEGLGTASRILARNPALKVVMVTPITDESELSENAPDYTFKVMPLPTSYINKDKMKAAMNEIYSRNKGLQCYEEGRLQPAKPAGQ</sequence>
<organism evidence="3 4">
    <name type="scientific">Photobacterium aquae</name>
    <dbReference type="NCBI Taxonomy" id="1195763"/>
    <lineage>
        <taxon>Bacteria</taxon>
        <taxon>Pseudomonadati</taxon>
        <taxon>Pseudomonadota</taxon>
        <taxon>Gammaproteobacteria</taxon>
        <taxon>Vibrionales</taxon>
        <taxon>Vibrionaceae</taxon>
        <taxon>Photobacterium</taxon>
    </lineage>
</organism>
<protein>
    <recommendedName>
        <fullName evidence="2">Haem-binding uptake Tiki superfamily ChaN domain-containing protein</fullName>
    </recommendedName>
</protein>
<proteinExistence type="predicted"/>
<dbReference type="Pfam" id="PF04187">
    <property type="entry name" value="Cofac_haem_bdg"/>
    <property type="match status" value="1"/>
</dbReference>
<dbReference type="RefSeq" id="WP_047877447.1">
    <property type="nucleotide sequence ID" value="NZ_LDOT01000002.1"/>
</dbReference>
<evidence type="ECO:0000256" key="1">
    <source>
        <dbReference type="SAM" id="SignalP"/>
    </source>
</evidence>
<feature type="signal peptide" evidence="1">
    <location>
        <begin position="1"/>
        <end position="20"/>
    </location>
</feature>
<dbReference type="OrthoDB" id="1680202at2"/>
<dbReference type="EMBL" id="LDOT01000002">
    <property type="protein sequence ID" value="KLV09287.1"/>
    <property type="molecule type" value="Genomic_DNA"/>
</dbReference>
<evidence type="ECO:0000259" key="2">
    <source>
        <dbReference type="Pfam" id="PF04187"/>
    </source>
</evidence>
<dbReference type="Proteomes" id="UP000036097">
    <property type="component" value="Unassembled WGS sequence"/>
</dbReference>
<dbReference type="SUPFAM" id="SSF159501">
    <property type="entry name" value="EreA/ChaN-like"/>
    <property type="match status" value="1"/>
</dbReference>
<dbReference type="AlphaFoldDB" id="A0A0J1K4G2"/>
<comment type="caution">
    <text evidence="3">The sequence shown here is derived from an EMBL/GenBank/DDBJ whole genome shotgun (WGS) entry which is preliminary data.</text>
</comment>
<evidence type="ECO:0000313" key="3">
    <source>
        <dbReference type="EMBL" id="KLV09287.1"/>
    </source>
</evidence>
<accession>A0A0J1K4G2</accession>
<feature type="domain" description="Haem-binding uptake Tiki superfamily ChaN" evidence="2">
    <location>
        <begin position="52"/>
        <end position="255"/>
    </location>
</feature>